<organism evidence="4 5">
    <name type="scientific">Pseudogymnoascus verrucosus</name>
    <dbReference type="NCBI Taxonomy" id="342668"/>
    <lineage>
        <taxon>Eukaryota</taxon>
        <taxon>Fungi</taxon>
        <taxon>Dikarya</taxon>
        <taxon>Ascomycota</taxon>
        <taxon>Pezizomycotina</taxon>
        <taxon>Leotiomycetes</taxon>
        <taxon>Thelebolales</taxon>
        <taxon>Thelebolaceae</taxon>
        <taxon>Pseudogymnoascus</taxon>
    </lineage>
</organism>
<dbReference type="InterPro" id="IPR052436">
    <property type="entry name" value="LTO1_adapter"/>
</dbReference>
<dbReference type="PANTHER" id="PTHR28532">
    <property type="entry name" value="GEO13458P1"/>
    <property type="match status" value="1"/>
</dbReference>
<comment type="similarity">
    <text evidence="1">Belongs to the LTO1 family.</text>
</comment>
<dbReference type="STRING" id="342668.A0A1B8GGD1"/>
<dbReference type="Pfam" id="PF09811">
    <property type="entry name" value="Yae1_N"/>
    <property type="match status" value="1"/>
</dbReference>
<dbReference type="PANTHER" id="PTHR28532:SF1">
    <property type="entry name" value="ORAL CANCER OVEREXPRESSED 1"/>
    <property type="match status" value="1"/>
</dbReference>
<feature type="region of interest" description="Disordered" evidence="2">
    <location>
        <begin position="64"/>
        <end position="91"/>
    </location>
</feature>
<dbReference type="EMBL" id="KV460240">
    <property type="protein sequence ID" value="OBT94884.2"/>
    <property type="molecule type" value="Genomic_DNA"/>
</dbReference>
<dbReference type="Proteomes" id="UP000091956">
    <property type="component" value="Unassembled WGS sequence"/>
</dbReference>
<evidence type="ECO:0000313" key="4">
    <source>
        <dbReference type="EMBL" id="OBT94884.2"/>
    </source>
</evidence>
<sequence length="190" mass="20459">MSADPFDDLLGLEDKFYDEGYQLGTTEGAKAGKIEGRVFGLEKGFEKFVEAGRLHGRSVVWAGRLPQNDTPDKPTSVAEIQQGEPQTAASIAQGTTSLPTLANPRLEKHIRVLYALSEPASLSTDNTEDAVSDFDDRLKRAHAKVKIIERLVGEDSSLLARIGDNLGQQVGGGSAADSSIEDVNILKARH</sequence>
<accession>A0A1B8GGD1</accession>
<name>A0A1B8GGD1_9PEZI</name>
<reference evidence="5" key="2">
    <citation type="journal article" date="2018" name="Nat. Commun.">
        <title>Extreme sensitivity to ultraviolet light in the fungal pathogen causing white-nose syndrome of bats.</title>
        <authorList>
            <person name="Palmer J.M."/>
            <person name="Drees K.P."/>
            <person name="Foster J.T."/>
            <person name="Lindner D.L."/>
        </authorList>
    </citation>
    <scope>NUCLEOTIDE SEQUENCE [LARGE SCALE GENOMIC DNA]</scope>
    <source>
        <strain evidence="5">UAMH 10579</strain>
    </source>
</reference>
<evidence type="ECO:0000256" key="1">
    <source>
        <dbReference type="ARBA" id="ARBA00038090"/>
    </source>
</evidence>
<proteinExistence type="inferred from homology"/>
<keyword evidence="5" id="KW-1185">Reference proteome</keyword>
<dbReference type="RefSeq" id="XP_059319545.1">
    <property type="nucleotide sequence ID" value="XM_059463793.1"/>
</dbReference>
<feature type="domain" description="Essential protein Yae1 N-terminal" evidence="3">
    <location>
        <begin position="20"/>
        <end position="57"/>
    </location>
</feature>
<dbReference type="GeneID" id="28839783"/>
<evidence type="ECO:0000313" key="5">
    <source>
        <dbReference type="Proteomes" id="UP000091956"/>
    </source>
</evidence>
<evidence type="ECO:0000259" key="3">
    <source>
        <dbReference type="Pfam" id="PF09811"/>
    </source>
</evidence>
<reference evidence="4 5" key="1">
    <citation type="submission" date="2016-03" db="EMBL/GenBank/DDBJ databases">
        <title>Comparative genomics of Pseudogymnoascus destructans, the fungus causing white-nose syndrome of bats.</title>
        <authorList>
            <person name="Palmer J.M."/>
            <person name="Drees K.P."/>
            <person name="Foster J.T."/>
            <person name="Lindner D.L."/>
        </authorList>
    </citation>
    <scope>NUCLEOTIDE SEQUENCE [LARGE SCALE GENOMIC DNA]</scope>
    <source>
        <strain evidence="4 5">UAMH 10579</strain>
    </source>
</reference>
<protein>
    <recommendedName>
        <fullName evidence="3">Essential protein Yae1 N-terminal domain-containing protein</fullName>
    </recommendedName>
</protein>
<evidence type="ECO:0000256" key="2">
    <source>
        <dbReference type="SAM" id="MobiDB-lite"/>
    </source>
</evidence>
<gene>
    <name evidence="4" type="ORF">VE01_06397</name>
</gene>
<dbReference type="InterPro" id="IPR019191">
    <property type="entry name" value="Essential_protein_Yae1_N"/>
</dbReference>
<dbReference type="AlphaFoldDB" id="A0A1B8GGD1"/>